<feature type="domain" description="PF0610-like rubredoxin-like zinc beta-ribbon C-terminal" evidence="2">
    <location>
        <begin position="61"/>
        <end position="97"/>
    </location>
</feature>
<feature type="domain" description="PF0610-like winged HTH N-terminal" evidence="1">
    <location>
        <begin position="6"/>
        <end position="58"/>
    </location>
</feature>
<evidence type="ECO:0000313" key="3">
    <source>
        <dbReference type="EMBL" id="UXD21739.1"/>
    </source>
</evidence>
<organism evidence="3 4">
    <name type="scientific">Ignicoccus pacificus DSM 13166</name>
    <dbReference type="NCBI Taxonomy" id="940294"/>
    <lineage>
        <taxon>Archaea</taxon>
        <taxon>Thermoproteota</taxon>
        <taxon>Thermoprotei</taxon>
        <taxon>Desulfurococcales</taxon>
        <taxon>Desulfurococcaceae</taxon>
        <taxon>Ignicoccus</taxon>
    </lineage>
</organism>
<dbReference type="PANTHER" id="PTHR40663">
    <property type="match status" value="1"/>
</dbReference>
<evidence type="ECO:0000259" key="1">
    <source>
        <dbReference type="Pfam" id="PF21476"/>
    </source>
</evidence>
<accession>A0A977K9X6</accession>
<dbReference type="SUPFAM" id="SSF46785">
    <property type="entry name" value="Winged helix' DNA-binding domain"/>
    <property type="match status" value="1"/>
</dbReference>
<dbReference type="Proteomes" id="UP001063698">
    <property type="component" value="Chromosome"/>
</dbReference>
<dbReference type="AlphaFoldDB" id="A0A977K9X6"/>
<protein>
    <submittedName>
        <fullName evidence="3">Transcriptional regulator</fullName>
    </submittedName>
</protein>
<dbReference type="Pfam" id="PF21476">
    <property type="entry name" value="PF0610-like_N"/>
    <property type="match status" value="1"/>
</dbReference>
<evidence type="ECO:0000313" key="4">
    <source>
        <dbReference type="Proteomes" id="UP001063698"/>
    </source>
</evidence>
<dbReference type="Pfam" id="PF23470">
    <property type="entry name" value="Zn_ribbon_PF0610"/>
    <property type="match status" value="1"/>
</dbReference>
<gene>
    <name evidence="3" type="ORF">IPA_07455</name>
</gene>
<keyword evidence="4" id="KW-1185">Reference proteome</keyword>
<proteinExistence type="predicted"/>
<dbReference type="PANTHER" id="PTHR40663:SF2">
    <property type="entry name" value="TRANSCRIPTIONAL REGULATOR"/>
    <property type="match status" value="1"/>
</dbReference>
<dbReference type="KEGG" id="ipc:IPA_07455"/>
<dbReference type="InterPro" id="IPR038767">
    <property type="entry name" value="PF0610-like"/>
</dbReference>
<dbReference type="InterPro" id="IPR057022">
    <property type="entry name" value="PF0610-like_Zn_ribbon_C"/>
</dbReference>
<evidence type="ECO:0000259" key="2">
    <source>
        <dbReference type="Pfam" id="PF23470"/>
    </source>
</evidence>
<dbReference type="EMBL" id="CP006868">
    <property type="protein sequence ID" value="UXD21739.1"/>
    <property type="molecule type" value="Genomic_DNA"/>
</dbReference>
<sequence length="98" mass="11629">MSEWETVRERMIKLLMETDQPLSAKDIAFELGLESERLVYEELSHVAKTVKRKGYTLYIQPAYCKKCGYVFKDAKIKKPSKCPRCRSQWIEPPRFIIR</sequence>
<dbReference type="InterPro" id="IPR049159">
    <property type="entry name" value="PF0610-like_wHTH_N"/>
</dbReference>
<reference evidence="3" key="1">
    <citation type="submission" date="2013-11" db="EMBL/GenBank/DDBJ databases">
        <title>Comparative genomics of Ignicoccus.</title>
        <authorList>
            <person name="Podar M."/>
        </authorList>
    </citation>
    <scope>NUCLEOTIDE SEQUENCE</scope>
    <source>
        <strain evidence="3">DSM 13166</strain>
    </source>
</reference>
<dbReference type="InterPro" id="IPR036390">
    <property type="entry name" value="WH_DNA-bd_sf"/>
</dbReference>
<name>A0A977K9X6_9CREN</name>